<reference evidence="2 3" key="1">
    <citation type="submission" date="2016-11" db="EMBL/GenBank/DDBJ databases">
        <authorList>
            <person name="Jaros S."/>
            <person name="Januszkiewicz K."/>
            <person name="Wedrychowicz H."/>
        </authorList>
    </citation>
    <scope>NUCLEOTIDE SEQUENCE [LARGE SCALE GENOMIC DNA]</scope>
    <source>
        <strain evidence="2 3">DSM 8605</strain>
    </source>
</reference>
<evidence type="ECO:0000256" key="1">
    <source>
        <dbReference type="SAM" id="MobiDB-lite"/>
    </source>
</evidence>
<dbReference type="AlphaFoldDB" id="A0A1M5UJT2"/>
<dbReference type="RefSeq" id="WP_278336923.1">
    <property type="nucleotide sequence ID" value="NZ_FQXM01000008.1"/>
</dbReference>
<protein>
    <submittedName>
        <fullName evidence="2">Uncharacterized protein</fullName>
    </submittedName>
</protein>
<gene>
    <name evidence="2" type="ORF">SAMN02745207_01772</name>
</gene>
<evidence type="ECO:0000313" key="2">
    <source>
        <dbReference type="EMBL" id="SHH63181.1"/>
    </source>
</evidence>
<feature type="compositionally biased region" description="Basic residues" evidence="1">
    <location>
        <begin position="1"/>
        <end position="12"/>
    </location>
</feature>
<proteinExistence type="predicted"/>
<name>A0A1M5UJT2_9CLOT</name>
<feature type="region of interest" description="Disordered" evidence="1">
    <location>
        <begin position="1"/>
        <end position="42"/>
    </location>
</feature>
<organism evidence="2 3">
    <name type="scientific">Clostridium grantii DSM 8605</name>
    <dbReference type="NCBI Taxonomy" id="1121316"/>
    <lineage>
        <taxon>Bacteria</taxon>
        <taxon>Bacillati</taxon>
        <taxon>Bacillota</taxon>
        <taxon>Clostridia</taxon>
        <taxon>Eubacteriales</taxon>
        <taxon>Clostridiaceae</taxon>
        <taxon>Clostridium</taxon>
    </lineage>
</organism>
<sequence>MEIKGQTHKKSKKNDGIKPADRNNKKGKNSSKYENHNGEPIE</sequence>
<keyword evidence="3" id="KW-1185">Reference proteome</keyword>
<feature type="compositionally biased region" description="Basic and acidic residues" evidence="1">
    <location>
        <begin position="31"/>
        <end position="42"/>
    </location>
</feature>
<dbReference type="Proteomes" id="UP000184447">
    <property type="component" value="Unassembled WGS sequence"/>
</dbReference>
<dbReference type="EMBL" id="FQXM01000008">
    <property type="protein sequence ID" value="SHH63181.1"/>
    <property type="molecule type" value="Genomic_DNA"/>
</dbReference>
<feature type="compositionally biased region" description="Basic and acidic residues" evidence="1">
    <location>
        <begin position="13"/>
        <end position="24"/>
    </location>
</feature>
<accession>A0A1M5UJT2</accession>
<evidence type="ECO:0000313" key="3">
    <source>
        <dbReference type="Proteomes" id="UP000184447"/>
    </source>
</evidence>